<evidence type="ECO:0000313" key="1">
    <source>
        <dbReference type="EMBL" id="PSB21560.1"/>
    </source>
</evidence>
<name>A0A2T1DM33_9CYAN</name>
<reference evidence="1 2" key="1">
    <citation type="submission" date="2018-02" db="EMBL/GenBank/DDBJ databases">
        <authorList>
            <person name="Cohen D.B."/>
            <person name="Kent A.D."/>
        </authorList>
    </citation>
    <scope>NUCLEOTIDE SEQUENCE [LARGE SCALE GENOMIC DNA]</scope>
    <source>
        <strain evidence="1 2">ULC007</strain>
    </source>
</reference>
<evidence type="ECO:0000313" key="2">
    <source>
        <dbReference type="Proteomes" id="UP000238634"/>
    </source>
</evidence>
<organism evidence="1 2">
    <name type="scientific">Phormidesmis priestleyi ULC007</name>
    <dbReference type="NCBI Taxonomy" id="1920490"/>
    <lineage>
        <taxon>Bacteria</taxon>
        <taxon>Bacillati</taxon>
        <taxon>Cyanobacteriota</taxon>
        <taxon>Cyanophyceae</taxon>
        <taxon>Leptolyngbyales</taxon>
        <taxon>Leptolyngbyaceae</taxon>
        <taxon>Phormidesmis</taxon>
    </lineage>
</organism>
<dbReference type="Proteomes" id="UP000238634">
    <property type="component" value="Unassembled WGS sequence"/>
</dbReference>
<keyword evidence="2" id="KW-1185">Reference proteome</keyword>
<proteinExistence type="predicted"/>
<protein>
    <submittedName>
        <fullName evidence="1">Uncharacterized protein</fullName>
    </submittedName>
</protein>
<accession>A0A2T1DM33</accession>
<dbReference type="AlphaFoldDB" id="A0A2T1DM33"/>
<comment type="caution">
    <text evidence="1">The sequence shown here is derived from an EMBL/GenBank/DDBJ whole genome shotgun (WGS) entry which is preliminary data.</text>
</comment>
<reference evidence="1 2" key="2">
    <citation type="submission" date="2018-03" db="EMBL/GenBank/DDBJ databases">
        <title>The ancient ancestry and fast evolution of plastids.</title>
        <authorList>
            <person name="Moore K.R."/>
            <person name="Magnabosco C."/>
            <person name="Momper L."/>
            <person name="Gold D.A."/>
            <person name="Bosak T."/>
            <person name="Fournier G.P."/>
        </authorList>
    </citation>
    <scope>NUCLEOTIDE SEQUENCE [LARGE SCALE GENOMIC DNA]</scope>
    <source>
        <strain evidence="1 2">ULC007</strain>
    </source>
</reference>
<dbReference type="EMBL" id="PVWG01000002">
    <property type="protein sequence ID" value="PSB21560.1"/>
    <property type="molecule type" value="Genomic_DNA"/>
</dbReference>
<gene>
    <name evidence="1" type="ORF">C7B65_02970</name>
</gene>
<sequence length="171" mass="19067">MRGIYSKLVKRISSKFEGLKMVKDLLDLAKNLLGLKADLDKSVLERRQRVATYLNNISDCLNQSVKKFREGEVPASLCSEVDEYLYSLFDIVGEEVGEEKLERYKQILANALVYKGRTISAFLQGTSLESVADSGSLDVIPKSKLQTVEADLRVLEDAAGRFKALANSMQV</sequence>